<dbReference type="Pfam" id="PF08220">
    <property type="entry name" value="HTH_DeoR"/>
    <property type="match status" value="1"/>
</dbReference>
<dbReference type="PANTHER" id="PTHR30363">
    <property type="entry name" value="HTH-TYPE TRANSCRIPTIONAL REGULATOR SRLR-RELATED"/>
    <property type="match status" value="1"/>
</dbReference>
<keyword evidence="1" id="KW-0805">Transcription regulation</keyword>
<dbReference type="GO" id="GO:0003677">
    <property type="term" value="F:DNA binding"/>
    <property type="evidence" value="ECO:0007669"/>
    <property type="project" value="UniProtKB-KW"/>
</dbReference>
<evidence type="ECO:0000313" key="5">
    <source>
        <dbReference type="EMBL" id="GJA56643.1"/>
    </source>
</evidence>
<dbReference type="GO" id="GO:0003700">
    <property type="term" value="F:DNA-binding transcription factor activity"/>
    <property type="evidence" value="ECO:0007669"/>
    <property type="project" value="InterPro"/>
</dbReference>
<protein>
    <submittedName>
        <fullName evidence="6">DNA-binding transcriptional repressor</fullName>
    </submittedName>
    <submittedName>
        <fullName evidence="5">Transcriptional regulator</fullName>
    </submittedName>
</protein>
<dbReference type="InterPro" id="IPR036388">
    <property type="entry name" value="WH-like_DNA-bd_sf"/>
</dbReference>
<evidence type="ECO:0000256" key="2">
    <source>
        <dbReference type="ARBA" id="ARBA00023163"/>
    </source>
</evidence>
<dbReference type="InterPro" id="IPR050313">
    <property type="entry name" value="Carb_Metab_HTH_regulators"/>
</dbReference>
<reference evidence="5" key="1">
    <citation type="submission" date="2021-07" db="EMBL/GenBank/DDBJ databases">
        <title>Draft genome sequence of carbapenem-resistant Aeromonas spp. in Japan.</title>
        <authorList>
            <person name="Maehana S."/>
            <person name="Suzuki M."/>
            <person name="Kitasato H."/>
        </authorList>
    </citation>
    <scope>NUCLEOTIDE SEQUENCE</scope>
    <source>
        <strain evidence="4">KAM343</strain>
        <strain evidence="5">KAM348</strain>
    </source>
</reference>
<dbReference type="Proteomes" id="UP000887009">
    <property type="component" value="Unassembled WGS sequence"/>
</dbReference>
<dbReference type="EMBL" id="BPNL01000083">
    <property type="protein sequence ID" value="GJA56643.1"/>
    <property type="molecule type" value="Genomic_DNA"/>
</dbReference>
<keyword evidence="2" id="KW-0804">Transcription</keyword>
<accession>A0A443XUF9</accession>
<dbReference type="Proteomes" id="UP001277183">
    <property type="component" value="Unassembled WGS sequence"/>
</dbReference>
<evidence type="ECO:0000313" key="4">
    <source>
        <dbReference type="EMBL" id="GJA42372.1"/>
    </source>
</evidence>
<dbReference type="AlphaFoldDB" id="A0A443XUF9"/>
<dbReference type="Gene3D" id="3.40.50.1360">
    <property type="match status" value="1"/>
</dbReference>
<dbReference type="Gene3D" id="1.10.10.10">
    <property type="entry name" value="Winged helix-like DNA-binding domain superfamily/Winged helix DNA-binding domain"/>
    <property type="match status" value="1"/>
</dbReference>
<dbReference type="EMBL" id="BPNI01000076">
    <property type="protein sequence ID" value="GJA42372.1"/>
    <property type="molecule type" value="Genomic_DNA"/>
</dbReference>
<proteinExistence type="predicted"/>
<gene>
    <name evidence="5" type="primary">srlR_2</name>
    <name evidence="4" type="ORF">KAM343_31680</name>
    <name evidence="5" type="ORF">KAM348_40660</name>
    <name evidence="6" type="ORF">N5I20_20595</name>
    <name evidence="7" type="ORF">SJS77_17445</name>
    <name evidence="8" type="ORF">VCX44_22660</name>
</gene>
<dbReference type="InterPro" id="IPR001034">
    <property type="entry name" value="DeoR_HTH"/>
</dbReference>
<reference evidence="6" key="2">
    <citation type="submission" date="2022-09" db="EMBL/GenBank/DDBJ databases">
        <title>Intensive care unit water sources are persistently colonized with multi-drug resistant bacteria and are the site of extensive horizontal gene transfer of antibiotic resistance genes.</title>
        <authorList>
            <person name="Diorio-Toth L."/>
        </authorList>
    </citation>
    <scope>NUCLEOTIDE SEQUENCE</scope>
    <source>
        <strain evidence="6">GD03710</strain>
    </source>
</reference>
<evidence type="ECO:0000256" key="1">
    <source>
        <dbReference type="ARBA" id="ARBA00023015"/>
    </source>
</evidence>
<keyword evidence="10" id="KW-1185">Reference proteome</keyword>
<feature type="domain" description="HTH deoR-type" evidence="3">
    <location>
        <begin position="3"/>
        <end position="58"/>
    </location>
</feature>
<dbReference type="EMBL" id="JAYGOJ010000221">
    <property type="protein sequence ID" value="MEA9438521.1"/>
    <property type="molecule type" value="Genomic_DNA"/>
</dbReference>
<dbReference type="EMBL" id="JAWZVU010000118">
    <property type="protein sequence ID" value="MDX7722217.1"/>
    <property type="molecule type" value="Genomic_DNA"/>
</dbReference>
<dbReference type="InterPro" id="IPR014036">
    <property type="entry name" value="DeoR-like_C"/>
</dbReference>
<dbReference type="NCBIfam" id="NF007753">
    <property type="entry name" value="PRK10434.1"/>
    <property type="match status" value="1"/>
</dbReference>
<dbReference type="InterPro" id="IPR036390">
    <property type="entry name" value="WH_DNA-bd_sf"/>
</dbReference>
<evidence type="ECO:0000313" key="8">
    <source>
        <dbReference type="EMBL" id="MEA9438521.1"/>
    </source>
</evidence>
<evidence type="ECO:0000313" key="10">
    <source>
        <dbReference type="Proteomes" id="UP001304847"/>
    </source>
</evidence>
<name>A0A443XUF9_AERCA</name>
<organism evidence="5 9">
    <name type="scientific">Aeromonas caviae</name>
    <name type="common">Aeromonas punctata</name>
    <dbReference type="NCBI Taxonomy" id="648"/>
    <lineage>
        <taxon>Bacteria</taxon>
        <taxon>Pseudomonadati</taxon>
        <taxon>Pseudomonadota</taxon>
        <taxon>Gammaproteobacteria</taxon>
        <taxon>Aeromonadales</taxon>
        <taxon>Aeromonadaceae</taxon>
        <taxon>Aeromonas</taxon>
    </lineage>
</organism>
<evidence type="ECO:0000313" key="9">
    <source>
        <dbReference type="Proteomes" id="UP000887009"/>
    </source>
</evidence>
<dbReference type="InterPro" id="IPR011991">
    <property type="entry name" value="ArsR-like_HTH"/>
</dbReference>
<dbReference type="PANTHER" id="PTHR30363:SF57">
    <property type="entry name" value="GLUCITOL OPERON REPRESSOR"/>
    <property type="match status" value="1"/>
</dbReference>
<reference evidence="7" key="3">
    <citation type="submission" date="2023-11" db="EMBL/GenBank/DDBJ databases">
        <title>WGS of Aeromonas in Northern Israel.</title>
        <authorList>
            <person name="Hershko Y."/>
        </authorList>
    </citation>
    <scope>NUCLEOTIDE SEQUENCE</scope>
    <source>
        <strain evidence="7">77416</strain>
    </source>
</reference>
<dbReference type="SMART" id="SM00420">
    <property type="entry name" value="HTH_DEOR"/>
    <property type="match status" value="1"/>
</dbReference>
<reference evidence="8 10" key="4">
    <citation type="submission" date="2023-12" db="EMBL/GenBank/DDBJ databases">
        <title>Characterization of antibiotic resistance in Aeromonas spp. in hospital effluent.</title>
        <authorList>
            <person name="Negoseki B.R.S."/>
            <person name="Krul D."/>
            <person name="Siqueira A.C."/>
            <person name="Almeida M."/>
            <person name="Mesa D."/>
            <person name="Conte D."/>
            <person name="Dalla-Costa L.M."/>
        </authorList>
    </citation>
    <scope>NUCLEOTIDE SEQUENCE [LARGE SCALE GENOMIC DNA]</scope>
    <source>
        <strain evidence="8 10">36v</strain>
    </source>
</reference>
<evidence type="ECO:0000259" key="3">
    <source>
        <dbReference type="PROSITE" id="PS51000"/>
    </source>
</evidence>
<sequence>MSIETRREMLVRYLREHGRTSVNDLAAHFNITGATVRSDLRHLEQAQLVVRRYGGAEAFTQPALEDHSMDEKTVLNLNTKQRIGARAASLVRDGESIILDSGSTTLQMVPWLAERVALTVMTNSLHIMNEAAALDSNVTLLMPGGTYRKRSASFHGSQAEQAFRVFTFDKLFIGADGFDVEQGTTTFNEAYQVSQAMCQAARQIIVVTDSSKFGRKTPNVVVPIDKIDIIITDKGISDADRQALEQHGIQVVLV</sequence>
<dbReference type="Pfam" id="PF00455">
    <property type="entry name" value="DeoRC"/>
    <property type="match status" value="1"/>
</dbReference>
<dbReference type="RefSeq" id="WP_043133538.1">
    <property type="nucleotide sequence ID" value="NZ_BPNG01000072.1"/>
</dbReference>
<dbReference type="SUPFAM" id="SSF46785">
    <property type="entry name" value="Winged helix' DNA-binding domain"/>
    <property type="match status" value="1"/>
</dbReference>
<dbReference type="EMBL" id="JAOCIZ010000123">
    <property type="protein sequence ID" value="MDH1507448.1"/>
    <property type="molecule type" value="Genomic_DNA"/>
</dbReference>
<dbReference type="PROSITE" id="PS51000">
    <property type="entry name" value="HTH_DEOR_2"/>
    <property type="match status" value="1"/>
</dbReference>
<dbReference type="Proteomes" id="UP000886939">
    <property type="component" value="Unassembled WGS sequence"/>
</dbReference>
<dbReference type="SMART" id="SM01134">
    <property type="entry name" value="DeoRC"/>
    <property type="match status" value="1"/>
</dbReference>
<dbReference type="CDD" id="cd00090">
    <property type="entry name" value="HTH_ARSR"/>
    <property type="match status" value="1"/>
</dbReference>
<dbReference type="SUPFAM" id="SSF100950">
    <property type="entry name" value="NagB/RpiA/CoA transferase-like"/>
    <property type="match status" value="1"/>
</dbReference>
<evidence type="ECO:0000313" key="6">
    <source>
        <dbReference type="EMBL" id="MDH1507448.1"/>
    </source>
</evidence>
<dbReference type="Proteomes" id="UP001161704">
    <property type="component" value="Unassembled WGS sequence"/>
</dbReference>
<keyword evidence="6" id="KW-0238">DNA-binding</keyword>
<comment type="caution">
    <text evidence="5">The sequence shown here is derived from an EMBL/GenBank/DDBJ whole genome shotgun (WGS) entry which is preliminary data.</text>
</comment>
<evidence type="ECO:0000313" key="7">
    <source>
        <dbReference type="EMBL" id="MDX7722217.1"/>
    </source>
</evidence>
<dbReference type="InterPro" id="IPR037171">
    <property type="entry name" value="NagB/RpiA_transferase-like"/>
</dbReference>
<dbReference type="Proteomes" id="UP001304847">
    <property type="component" value="Unassembled WGS sequence"/>
</dbReference>